<dbReference type="Proteomes" id="UP000712600">
    <property type="component" value="Unassembled WGS sequence"/>
</dbReference>
<dbReference type="EMBL" id="QGKX02000996">
    <property type="protein sequence ID" value="KAF3560079.1"/>
    <property type="molecule type" value="Genomic_DNA"/>
</dbReference>
<comment type="caution">
    <text evidence="1">The sequence shown here is derived from an EMBL/GenBank/DDBJ whole genome shotgun (WGS) entry which is preliminary data.</text>
</comment>
<sequence>MISFSRGVVWGPGGPGGARRFPLTMRCSFGTLKSFLYILGPRLEPGGGVGIRRFYDRSGDRGWNPEVSVIVIGPGDRARVHGFPLDPEIVSGPWCIWTLRSHENPEAFEAVLEPGGLDSEITVWNPKEPGGSSLDPEIFDWNPEAIGEPGGYRGTRRFFLRFYA</sequence>
<organism evidence="1 2">
    <name type="scientific">Brassica cretica</name>
    <name type="common">Mustard</name>
    <dbReference type="NCBI Taxonomy" id="69181"/>
    <lineage>
        <taxon>Eukaryota</taxon>
        <taxon>Viridiplantae</taxon>
        <taxon>Streptophyta</taxon>
        <taxon>Embryophyta</taxon>
        <taxon>Tracheophyta</taxon>
        <taxon>Spermatophyta</taxon>
        <taxon>Magnoliopsida</taxon>
        <taxon>eudicotyledons</taxon>
        <taxon>Gunneridae</taxon>
        <taxon>Pentapetalae</taxon>
        <taxon>rosids</taxon>
        <taxon>malvids</taxon>
        <taxon>Brassicales</taxon>
        <taxon>Brassicaceae</taxon>
        <taxon>Brassiceae</taxon>
        <taxon>Brassica</taxon>
    </lineage>
</organism>
<evidence type="ECO:0000313" key="2">
    <source>
        <dbReference type="Proteomes" id="UP000712600"/>
    </source>
</evidence>
<gene>
    <name evidence="1" type="ORF">F2Q69_00013502</name>
</gene>
<name>A0A8S9R8X7_BRACR</name>
<reference evidence="1" key="1">
    <citation type="submission" date="2019-12" db="EMBL/GenBank/DDBJ databases">
        <title>Genome sequencing and annotation of Brassica cretica.</title>
        <authorList>
            <person name="Studholme D.J."/>
            <person name="Sarris P."/>
        </authorList>
    </citation>
    <scope>NUCLEOTIDE SEQUENCE</scope>
    <source>
        <strain evidence="1">PFS-109/04</strain>
        <tissue evidence="1">Leaf</tissue>
    </source>
</reference>
<evidence type="ECO:0000313" key="1">
    <source>
        <dbReference type="EMBL" id="KAF3560079.1"/>
    </source>
</evidence>
<protein>
    <submittedName>
        <fullName evidence="1">Uncharacterized protein</fullName>
    </submittedName>
</protein>
<dbReference type="AlphaFoldDB" id="A0A8S9R8X7"/>
<proteinExistence type="predicted"/>
<accession>A0A8S9R8X7</accession>